<dbReference type="InterPro" id="IPR009057">
    <property type="entry name" value="Homeodomain-like_sf"/>
</dbReference>
<protein>
    <submittedName>
        <fullName evidence="5">AraC family transcriptional regulator</fullName>
    </submittedName>
</protein>
<dbReference type="Gene3D" id="1.10.10.60">
    <property type="entry name" value="Homeodomain-like"/>
    <property type="match status" value="1"/>
</dbReference>
<accession>A0A7V1LM20</accession>
<gene>
    <name evidence="5" type="ORF">ENJ10_07235</name>
</gene>
<evidence type="ECO:0000313" key="5">
    <source>
        <dbReference type="EMBL" id="HED10465.1"/>
    </source>
</evidence>
<dbReference type="PANTHER" id="PTHR43280:SF2">
    <property type="entry name" value="HTH-TYPE TRANSCRIPTIONAL REGULATOR EXSA"/>
    <property type="match status" value="1"/>
</dbReference>
<dbReference type="Proteomes" id="UP000886005">
    <property type="component" value="Unassembled WGS sequence"/>
</dbReference>
<evidence type="ECO:0000259" key="4">
    <source>
        <dbReference type="PROSITE" id="PS01124"/>
    </source>
</evidence>
<name>A0A7V1LM20_CALAY</name>
<dbReference type="AlphaFoldDB" id="A0A7V1LM20"/>
<dbReference type="InterPro" id="IPR018060">
    <property type="entry name" value="HTH_AraC"/>
</dbReference>
<dbReference type="Pfam" id="PF12833">
    <property type="entry name" value="HTH_18"/>
    <property type="match status" value="1"/>
</dbReference>
<sequence length="258" mass="31105">MPSLLVYYNNQDQLEDIQKVLRVVNGWDIHYAEKEATTWSQLYNWVRREEIQYFLCVVDMSPELAEELKELHSRNPILSTIYYNENLRQNDFLDFAEAGVGKVFLGQERQVQLEEALTEEARNHWRHIPEFFAGIDRNNLPPRAERILRYIEQAPIRKITIEDIAENIRISPSHLRKEFKQYFKLNFREFKQRLLSHYETILLFDKQLKPGQIFELFDYKNLSAFSRSFKARHGVSWQKYKRKNYDKKTLSPVKEYYG</sequence>
<dbReference type="SUPFAM" id="SSF46689">
    <property type="entry name" value="Homeodomain-like"/>
    <property type="match status" value="1"/>
</dbReference>
<reference evidence="5" key="1">
    <citation type="journal article" date="2020" name="mSystems">
        <title>Genome- and Community-Level Interaction Insights into Carbon Utilization and Element Cycling Functions of Hydrothermarchaeota in Hydrothermal Sediment.</title>
        <authorList>
            <person name="Zhou Z."/>
            <person name="Liu Y."/>
            <person name="Xu W."/>
            <person name="Pan J."/>
            <person name="Luo Z.H."/>
            <person name="Li M."/>
        </authorList>
    </citation>
    <scope>NUCLEOTIDE SEQUENCE [LARGE SCALE GENOMIC DNA]</scope>
    <source>
        <strain evidence="5">HyVt-456</strain>
    </source>
</reference>
<proteinExistence type="predicted"/>
<evidence type="ECO:0000256" key="3">
    <source>
        <dbReference type="ARBA" id="ARBA00023163"/>
    </source>
</evidence>
<keyword evidence="2" id="KW-0238">DNA-binding</keyword>
<dbReference type="PANTHER" id="PTHR43280">
    <property type="entry name" value="ARAC-FAMILY TRANSCRIPTIONAL REGULATOR"/>
    <property type="match status" value="1"/>
</dbReference>
<comment type="caution">
    <text evidence="5">The sequence shown here is derived from an EMBL/GenBank/DDBJ whole genome shotgun (WGS) entry which is preliminary data.</text>
</comment>
<dbReference type="SMART" id="SM00342">
    <property type="entry name" value="HTH_ARAC"/>
    <property type="match status" value="1"/>
</dbReference>
<evidence type="ECO:0000256" key="2">
    <source>
        <dbReference type="ARBA" id="ARBA00023125"/>
    </source>
</evidence>
<keyword evidence="1" id="KW-0805">Transcription regulation</keyword>
<organism evidence="5">
    <name type="scientific">Caldithrix abyssi</name>
    <dbReference type="NCBI Taxonomy" id="187145"/>
    <lineage>
        <taxon>Bacteria</taxon>
        <taxon>Pseudomonadati</taxon>
        <taxon>Calditrichota</taxon>
        <taxon>Calditrichia</taxon>
        <taxon>Calditrichales</taxon>
        <taxon>Calditrichaceae</taxon>
        <taxon>Caldithrix</taxon>
    </lineage>
</organism>
<feature type="domain" description="HTH araC/xylS-type" evidence="4">
    <location>
        <begin position="145"/>
        <end position="243"/>
    </location>
</feature>
<dbReference type="GO" id="GO:0003700">
    <property type="term" value="F:DNA-binding transcription factor activity"/>
    <property type="evidence" value="ECO:0007669"/>
    <property type="project" value="InterPro"/>
</dbReference>
<keyword evidence="3" id="KW-0804">Transcription</keyword>
<evidence type="ECO:0000256" key="1">
    <source>
        <dbReference type="ARBA" id="ARBA00023015"/>
    </source>
</evidence>
<dbReference type="GO" id="GO:0043565">
    <property type="term" value="F:sequence-specific DNA binding"/>
    <property type="evidence" value="ECO:0007669"/>
    <property type="project" value="InterPro"/>
</dbReference>
<dbReference type="PROSITE" id="PS01124">
    <property type="entry name" value="HTH_ARAC_FAMILY_2"/>
    <property type="match status" value="1"/>
</dbReference>
<dbReference type="EMBL" id="DRLD01000201">
    <property type="protein sequence ID" value="HED10465.1"/>
    <property type="molecule type" value="Genomic_DNA"/>
</dbReference>